<name>A0A2M9C705_9FLAO</name>
<dbReference type="EMBL" id="PGFD01000001">
    <property type="protein sequence ID" value="PJJ66609.1"/>
    <property type="molecule type" value="Genomic_DNA"/>
</dbReference>
<keyword evidence="2" id="KW-1185">Reference proteome</keyword>
<accession>A0A2M9C705</accession>
<protein>
    <submittedName>
        <fullName evidence="1">Uncharacterized protein</fullName>
    </submittedName>
</protein>
<evidence type="ECO:0000313" key="1">
    <source>
        <dbReference type="EMBL" id="PJJ66609.1"/>
    </source>
</evidence>
<reference evidence="1 2" key="1">
    <citation type="submission" date="2017-11" db="EMBL/GenBank/DDBJ databases">
        <title>Genomic Encyclopedia of Archaeal and Bacterial Type Strains, Phase II (KMG-II): From Individual Species to Whole Genera.</title>
        <authorList>
            <person name="Goeker M."/>
        </authorList>
    </citation>
    <scope>NUCLEOTIDE SEQUENCE [LARGE SCALE GENOMIC DNA]</scope>
    <source>
        <strain evidence="1 2">DSM 27617</strain>
    </source>
</reference>
<comment type="caution">
    <text evidence="1">The sequence shown here is derived from an EMBL/GenBank/DDBJ whole genome shotgun (WGS) entry which is preliminary data.</text>
</comment>
<dbReference type="Proteomes" id="UP000228740">
    <property type="component" value="Unassembled WGS sequence"/>
</dbReference>
<organism evidence="1 2">
    <name type="scientific">Chryseobacterium geocarposphaerae</name>
    <dbReference type="NCBI Taxonomy" id="1416776"/>
    <lineage>
        <taxon>Bacteria</taxon>
        <taxon>Pseudomonadati</taxon>
        <taxon>Bacteroidota</taxon>
        <taxon>Flavobacteriia</taxon>
        <taxon>Flavobacteriales</taxon>
        <taxon>Weeksellaceae</taxon>
        <taxon>Chryseobacterium group</taxon>
        <taxon>Chryseobacterium</taxon>
    </lineage>
</organism>
<sequence length="86" mass="10245">MMYKSIFFLFFLYLSYFPLSKTFNSLNVQGHKSFGIPVAETAPTLNREYIFTVFNKSFHINHNKNNDFRVEFIRNLQADDQEKHSV</sequence>
<dbReference type="AlphaFoldDB" id="A0A2M9C705"/>
<proteinExistence type="predicted"/>
<gene>
    <name evidence="1" type="ORF">CLV73_0598</name>
</gene>
<evidence type="ECO:0000313" key="2">
    <source>
        <dbReference type="Proteomes" id="UP000228740"/>
    </source>
</evidence>